<dbReference type="InterPro" id="IPR016197">
    <property type="entry name" value="Chromo-like_dom_sf"/>
</dbReference>
<dbReference type="FunFam" id="3.30.70.270:FF:000026">
    <property type="entry name" value="Transposon Ty3-G Gag-Pol polyprotein"/>
    <property type="match status" value="1"/>
</dbReference>
<evidence type="ECO:0000256" key="5">
    <source>
        <dbReference type="ARBA" id="ARBA00022801"/>
    </source>
</evidence>
<keyword evidence="2" id="KW-0645">Protease</keyword>
<gene>
    <name evidence="15" type="ORF">SKAU_G00157470</name>
</gene>
<dbReference type="AlphaFoldDB" id="A0A9Q1IZK4"/>
<dbReference type="PROSITE" id="PS50013">
    <property type="entry name" value="CHROMO_2"/>
    <property type="match status" value="1"/>
</dbReference>
<dbReference type="Proteomes" id="UP001152622">
    <property type="component" value="Chromosome 5"/>
</dbReference>
<dbReference type="Gene3D" id="3.10.20.370">
    <property type="match status" value="1"/>
</dbReference>
<evidence type="ECO:0000256" key="9">
    <source>
        <dbReference type="ARBA" id="ARBA00022932"/>
    </source>
</evidence>
<evidence type="ECO:0000256" key="7">
    <source>
        <dbReference type="ARBA" id="ARBA00022908"/>
    </source>
</evidence>
<dbReference type="GO" id="GO:0003887">
    <property type="term" value="F:DNA-directed DNA polymerase activity"/>
    <property type="evidence" value="ECO:0007669"/>
    <property type="project" value="UniProtKB-KW"/>
</dbReference>
<keyword evidence="4" id="KW-0064">Aspartyl protease</keyword>
<keyword evidence="10" id="KW-0238">DNA-binding</keyword>
<dbReference type="SUPFAM" id="SSF56672">
    <property type="entry name" value="DNA/RNA polymerases"/>
    <property type="match status" value="1"/>
</dbReference>
<keyword evidence="16" id="KW-1185">Reference proteome</keyword>
<comment type="subcellular location">
    <subcellularLocation>
        <location evidence="1">Nucleus</location>
    </subcellularLocation>
</comment>
<keyword evidence="3" id="KW-0479">Metal-binding</keyword>
<keyword evidence="8" id="KW-0695">RNA-directed DNA polymerase</keyword>
<evidence type="ECO:0000256" key="1">
    <source>
        <dbReference type="ARBA" id="ARBA00004123"/>
    </source>
</evidence>
<keyword evidence="11" id="KW-0233">DNA recombination</keyword>
<accession>A0A9Q1IZK4</accession>
<dbReference type="PROSITE" id="PS50994">
    <property type="entry name" value="INTEGRASE"/>
    <property type="match status" value="1"/>
</dbReference>
<evidence type="ECO:0000256" key="4">
    <source>
        <dbReference type="ARBA" id="ARBA00022750"/>
    </source>
</evidence>
<evidence type="ECO:0000256" key="12">
    <source>
        <dbReference type="ARBA" id="ARBA00039658"/>
    </source>
</evidence>
<proteinExistence type="predicted"/>
<dbReference type="GO" id="GO:0003964">
    <property type="term" value="F:RNA-directed DNA polymerase activity"/>
    <property type="evidence" value="ECO:0007669"/>
    <property type="project" value="UniProtKB-KW"/>
</dbReference>
<dbReference type="InterPro" id="IPR000953">
    <property type="entry name" value="Chromo/chromo_shadow_dom"/>
</dbReference>
<dbReference type="Pfam" id="PF00385">
    <property type="entry name" value="Chromo"/>
    <property type="match status" value="1"/>
</dbReference>
<evidence type="ECO:0000313" key="16">
    <source>
        <dbReference type="Proteomes" id="UP001152622"/>
    </source>
</evidence>
<dbReference type="InterPro" id="IPR050951">
    <property type="entry name" value="Retrovirus_Pol_polyprotein"/>
</dbReference>
<dbReference type="SUPFAM" id="SSF54160">
    <property type="entry name" value="Chromo domain-like"/>
    <property type="match status" value="1"/>
</dbReference>
<name>A0A9Q1IZK4_SYNKA</name>
<dbReference type="Pfam" id="PF24626">
    <property type="entry name" value="SH3_Tf2-1"/>
    <property type="match status" value="1"/>
</dbReference>
<dbReference type="GO" id="GO:0003677">
    <property type="term" value="F:DNA binding"/>
    <property type="evidence" value="ECO:0007669"/>
    <property type="project" value="UniProtKB-KW"/>
</dbReference>
<dbReference type="FunFam" id="3.10.20.370:FF:000003">
    <property type="entry name" value="Transposon Tf2-6 polyprotein"/>
    <property type="match status" value="1"/>
</dbReference>
<dbReference type="InterPro" id="IPR043128">
    <property type="entry name" value="Rev_trsase/Diguanyl_cyclase"/>
</dbReference>
<dbReference type="SUPFAM" id="SSF53098">
    <property type="entry name" value="Ribonuclease H-like"/>
    <property type="match status" value="1"/>
</dbReference>
<dbReference type="GO" id="GO:0015074">
    <property type="term" value="P:DNA integration"/>
    <property type="evidence" value="ECO:0007669"/>
    <property type="project" value="UniProtKB-KW"/>
</dbReference>
<sequence>MDPEKISAVKNWPTPNSVKQVQRFLGFANFYRRFIRNFSMVAAPITALTKKTSPISFQWNPRAEAAFTELKRRFCSEPILIIPNLSLPFVVEVDASELGVGAILSQHSPLDRKLHPCAYFSCVLTSAERNYDVGDRELLAVKLALEEWRHWLEGAEHPFTVWTDHKNFEESCPEPVVPSSQIVAPVMWAIEAAVQKALRSNPGPGGGPPYCLFVPSRLRSRVLQWGHASQLVAHPGIHRTREFISRRFWWPKLESDVREFVAACSTCARNKGSRLSPLGLLRPLPIPSRPWSHIALDFVTGLPPSQGNTVILVVVDRFSKAAHFISLPKLPSAPEMAQLMVDHVFRVHGLPLDVVSDRGPQFSAKFWRSFCTLLGASVSLSSGFHPKTNGQTERTNQSMESTLRCRAAWRRVRSSLLPASAKQKAVADRHRRPAPSYRVGQWVGLSTRDLPLRVESRKLAPRFVGPFKIIRKFNPVTVRLQLPSSMRIHPTFHVFRLKPVLVSALAPADKPPPPPRFVDGGTVYTVRRILAERRVGRGCQFLVDWEGYGPEERCWVPSRNILDPTLIREFRRSKAEGSPGAVP</sequence>
<comment type="caution">
    <text evidence="15">The sequence shown here is derived from an EMBL/GenBank/DDBJ whole genome shotgun (WGS) entry which is preliminary data.</text>
</comment>
<dbReference type="InterPro" id="IPR012337">
    <property type="entry name" value="RNaseH-like_sf"/>
</dbReference>
<dbReference type="InterPro" id="IPR041577">
    <property type="entry name" value="RT_RNaseH_2"/>
</dbReference>
<evidence type="ECO:0000256" key="8">
    <source>
        <dbReference type="ARBA" id="ARBA00022918"/>
    </source>
</evidence>
<evidence type="ECO:0000259" key="13">
    <source>
        <dbReference type="PROSITE" id="PS50013"/>
    </source>
</evidence>
<evidence type="ECO:0000259" key="14">
    <source>
        <dbReference type="PROSITE" id="PS50994"/>
    </source>
</evidence>
<reference evidence="15" key="1">
    <citation type="journal article" date="2023" name="Science">
        <title>Genome structures resolve the early diversification of teleost fishes.</title>
        <authorList>
            <person name="Parey E."/>
            <person name="Louis A."/>
            <person name="Montfort J."/>
            <person name="Bouchez O."/>
            <person name="Roques C."/>
            <person name="Iampietro C."/>
            <person name="Lluch J."/>
            <person name="Castinel A."/>
            <person name="Donnadieu C."/>
            <person name="Desvignes T."/>
            <person name="Floi Bucao C."/>
            <person name="Jouanno E."/>
            <person name="Wen M."/>
            <person name="Mejri S."/>
            <person name="Dirks R."/>
            <person name="Jansen H."/>
            <person name="Henkel C."/>
            <person name="Chen W.J."/>
            <person name="Zahm M."/>
            <person name="Cabau C."/>
            <person name="Klopp C."/>
            <person name="Thompson A.W."/>
            <person name="Robinson-Rechavi M."/>
            <person name="Braasch I."/>
            <person name="Lecointre G."/>
            <person name="Bobe J."/>
            <person name="Postlethwait J.H."/>
            <person name="Berthelot C."/>
            <person name="Roest Crollius H."/>
            <person name="Guiguen Y."/>
        </authorList>
    </citation>
    <scope>NUCLEOTIDE SEQUENCE</scope>
    <source>
        <strain evidence="15">WJC10195</strain>
    </source>
</reference>
<keyword evidence="7" id="KW-0229">DNA integration</keyword>
<dbReference type="InterPro" id="IPR041588">
    <property type="entry name" value="Integrase_H2C2"/>
</dbReference>
<organism evidence="15 16">
    <name type="scientific">Synaphobranchus kaupii</name>
    <name type="common">Kaup's arrowtooth eel</name>
    <dbReference type="NCBI Taxonomy" id="118154"/>
    <lineage>
        <taxon>Eukaryota</taxon>
        <taxon>Metazoa</taxon>
        <taxon>Chordata</taxon>
        <taxon>Craniata</taxon>
        <taxon>Vertebrata</taxon>
        <taxon>Euteleostomi</taxon>
        <taxon>Actinopterygii</taxon>
        <taxon>Neopterygii</taxon>
        <taxon>Teleostei</taxon>
        <taxon>Anguilliformes</taxon>
        <taxon>Synaphobranchidae</taxon>
        <taxon>Synaphobranchus</taxon>
    </lineage>
</organism>
<evidence type="ECO:0000256" key="3">
    <source>
        <dbReference type="ARBA" id="ARBA00022723"/>
    </source>
</evidence>
<keyword evidence="9" id="KW-0239">DNA-directed DNA polymerase</keyword>
<keyword evidence="9" id="KW-0808">Transferase</keyword>
<dbReference type="Pfam" id="PF17921">
    <property type="entry name" value="Integrase_H2C2"/>
    <property type="match status" value="1"/>
</dbReference>
<dbReference type="Gene3D" id="2.40.50.40">
    <property type="match status" value="1"/>
</dbReference>
<dbReference type="Pfam" id="PF17919">
    <property type="entry name" value="RT_RNaseH_2"/>
    <property type="match status" value="1"/>
</dbReference>
<dbReference type="CDD" id="cd09274">
    <property type="entry name" value="RNase_HI_RT_Ty3"/>
    <property type="match status" value="1"/>
</dbReference>
<feature type="domain" description="Chromo" evidence="13">
    <location>
        <begin position="524"/>
        <end position="574"/>
    </location>
</feature>
<dbReference type="EMBL" id="JAINUF010000005">
    <property type="protein sequence ID" value="KAJ8359222.1"/>
    <property type="molecule type" value="Genomic_DNA"/>
</dbReference>
<dbReference type="InterPro" id="IPR056924">
    <property type="entry name" value="SH3_Tf2-1"/>
</dbReference>
<dbReference type="InterPro" id="IPR043502">
    <property type="entry name" value="DNA/RNA_pol_sf"/>
</dbReference>
<dbReference type="FunFam" id="1.10.340.70:FF:000001">
    <property type="entry name" value="Retrovirus-related Pol polyprotein from transposon gypsy-like Protein"/>
    <property type="match status" value="1"/>
</dbReference>
<keyword evidence="9" id="KW-0548">Nucleotidyltransferase</keyword>
<dbReference type="OrthoDB" id="1430630at2759"/>
<dbReference type="CDD" id="cd00024">
    <property type="entry name" value="CD_CSD"/>
    <property type="match status" value="1"/>
</dbReference>
<dbReference type="GO" id="GO:0006310">
    <property type="term" value="P:DNA recombination"/>
    <property type="evidence" value="ECO:0007669"/>
    <property type="project" value="UniProtKB-KW"/>
</dbReference>
<evidence type="ECO:0000256" key="10">
    <source>
        <dbReference type="ARBA" id="ARBA00023125"/>
    </source>
</evidence>
<dbReference type="Pfam" id="PF00665">
    <property type="entry name" value="rve"/>
    <property type="match status" value="1"/>
</dbReference>
<dbReference type="GO" id="GO:0046872">
    <property type="term" value="F:metal ion binding"/>
    <property type="evidence" value="ECO:0007669"/>
    <property type="project" value="UniProtKB-KW"/>
</dbReference>
<dbReference type="Gene3D" id="1.10.340.70">
    <property type="match status" value="1"/>
</dbReference>
<dbReference type="InterPro" id="IPR023780">
    <property type="entry name" value="Chromo_domain"/>
</dbReference>
<evidence type="ECO:0000256" key="2">
    <source>
        <dbReference type="ARBA" id="ARBA00022670"/>
    </source>
</evidence>
<dbReference type="GO" id="GO:0006508">
    <property type="term" value="P:proteolysis"/>
    <property type="evidence" value="ECO:0007669"/>
    <property type="project" value="UniProtKB-KW"/>
</dbReference>
<protein>
    <recommendedName>
        <fullName evidence="12">Gypsy retrotransposon integrase-like protein 1</fullName>
    </recommendedName>
</protein>
<evidence type="ECO:0000256" key="6">
    <source>
        <dbReference type="ARBA" id="ARBA00022842"/>
    </source>
</evidence>
<dbReference type="Gene3D" id="3.30.420.10">
    <property type="entry name" value="Ribonuclease H-like superfamily/Ribonuclease H"/>
    <property type="match status" value="1"/>
</dbReference>
<dbReference type="SMART" id="SM00298">
    <property type="entry name" value="CHROMO"/>
    <property type="match status" value="1"/>
</dbReference>
<dbReference type="Gene3D" id="3.30.70.270">
    <property type="match status" value="1"/>
</dbReference>
<dbReference type="InterPro" id="IPR036397">
    <property type="entry name" value="RNaseH_sf"/>
</dbReference>
<dbReference type="GO" id="GO:0005634">
    <property type="term" value="C:nucleus"/>
    <property type="evidence" value="ECO:0007669"/>
    <property type="project" value="UniProtKB-SubCell"/>
</dbReference>
<keyword evidence="5" id="KW-0378">Hydrolase</keyword>
<dbReference type="PANTHER" id="PTHR37984">
    <property type="entry name" value="PROTEIN CBG26694"/>
    <property type="match status" value="1"/>
</dbReference>
<dbReference type="PANTHER" id="PTHR37984:SF15">
    <property type="entry name" value="INTEGRASE CATALYTIC DOMAIN-CONTAINING PROTEIN"/>
    <property type="match status" value="1"/>
</dbReference>
<feature type="domain" description="Integrase catalytic" evidence="14">
    <location>
        <begin position="286"/>
        <end position="459"/>
    </location>
</feature>
<dbReference type="InterPro" id="IPR001584">
    <property type="entry name" value="Integrase_cat-core"/>
</dbReference>
<keyword evidence="6" id="KW-0460">Magnesium</keyword>
<evidence type="ECO:0000256" key="11">
    <source>
        <dbReference type="ARBA" id="ARBA00023172"/>
    </source>
</evidence>
<evidence type="ECO:0000313" key="15">
    <source>
        <dbReference type="EMBL" id="KAJ8359222.1"/>
    </source>
</evidence>
<dbReference type="GO" id="GO:0004190">
    <property type="term" value="F:aspartic-type endopeptidase activity"/>
    <property type="evidence" value="ECO:0007669"/>
    <property type="project" value="UniProtKB-KW"/>
</dbReference>